<reference evidence="1" key="2">
    <citation type="journal article" date="2015" name="Fish Shellfish Immunol.">
        <title>Early steps in the European eel (Anguilla anguilla)-Vibrio vulnificus interaction in the gills: Role of the RtxA13 toxin.</title>
        <authorList>
            <person name="Callol A."/>
            <person name="Pajuelo D."/>
            <person name="Ebbesson L."/>
            <person name="Teles M."/>
            <person name="MacKenzie S."/>
            <person name="Amaro C."/>
        </authorList>
    </citation>
    <scope>NUCLEOTIDE SEQUENCE</scope>
</reference>
<reference evidence="1" key="1">
    <citation type="submission" date="2014-11" db="EMBL/GenBank/DDBJ databases">
        <authorList>
            <person name="Amaro Gonzalez C."/>
        </authorList>
    </citation>
    <scope>NUCLEOTIDE SEQUENCE</scope>
</reference>
<proteinExistence type="predicted"/>
<dbReference type="AlphaFoldDB" id="A0A0E9VSP5"/>
<sequence length="22" mass="2435">MNLSFSCITLEKLWPGNSASVH</sequence>
<accession>A0A0E9VSP5</accession>
<evidence type="ECO:0000313" key="1">
    <source>
        <dbReference type="EMBL" id="JAH81119.1"/>
    </source>
</evidence>
<dbReference type="EMBL" id="GBXM01027458">
    <property type="protein sequence ID" value="JAH81119.1"/>
    <property type="molecule type" value="Transcribed_RNA"/>
</dbReference>
<organism evidence="1">
    <name type="scientific">Anguilla anguilla</name>
    <name type="common">European freshwater eel</name>
    <name type="synonym">Muraena anguilla</name>
    <dbReference type="NCBI Taxonomy" id="7936"/>
    <lineage>
        <taxon>Eukaryota</taxon>
        <taxon>Metazoa</taxon>
        <taxon>Chordata</taxon>
        <taxon>Craniata</taxon>
        <taxon>Vertebrata</taxon>
        <taxon>Euteleostomi</taxon>
        <taxon>Actinopterygii</taxon>
        <taxon>Neopterygii</taxon>
        <taxon>Teleostei</taxon>
        <taxon>Anguilliformes</taxon>
        <taxon>Anguillidae</taxon>
        <taxon>Anguilla</taxon>
    </lineage>
</organism>
<protein>
    <submittedName>
        <fullName evidence="1">Uncharacterized protein</fullName>
    </submittedName>
</protein>
<name>A0A0E9VSP5_ANGAN</name>